<comment type="caution">
    <text evidence="5">The sequence shown here is derived from an EMBL/GenBank/DDBJ whole genome shotgun (WGS) entry which is preliminary data.</text>
</comment>
<dbReference type="HOGENOM" id="CLU_052345_4_2_7"/>
<organism evidence="5 6">
    <name type="scientific">Bilophila wadsworthia (strain 3_1_6)</name>
    <dbReference type="NCBI Taxonomy" id="563192"/>
    <lineage>
        <taxon>Bacteria</taxon>
        <taxon>Pseudomonadati</taxon>
        <taxon>Thermodesulfobacteriota</taxon>
        <taxon>Desulfovibrionia</taxon>
        <taxon>Desulfovibrionales</taxon>
        <taxon>Desulfovibrionaceae</taxon>
        <taxon>Bilophila</taxon>
    </lineage>
</organism>
<dbReference type="Gene3D" id="1.10.10.60">
    <property type="entry name" value="Homeodomain-like"/>
    <property type="match status" value="1"/>
</dbReference>
<dbReference type="Pfam" id="PF12833">
    <property type="entry name" value="HTH_18"/>
    <property type="match status" value="1"/>
</dbReference>
<dbReference type="InterPro" id="IPR020449">
    <property type="entry name" value="Tscrpt_reg_AraC-type_HTH"/>
</dbReference>
<dbReference type="Proteomes" id="UP000006034">
    <property type="component" value="Unassembled WGS sequence"/>
</dbReference>
<dbReference type="GO" id="GO:0003700">
    <property type="term" value="F:DNA-binding transcription factor activity"/>
    <property type="evidence" value="ECO:0007669"/>
    <property type="project" value="InterPro"/>
</dbReference>
<dbReference type="SMART" id="SM00342">
    <property type="entry name" value="HTH_ARAC"/>
    <property type="match status" value="1"/>
</dbReference>
<dbReference type="InterPro" id="IPR009057">
    <property type="entry name" value="Homeodomain-like_sf"/>
</dbReference>
<dbReference type="RefSeq" id="WP_005026346.1">
    <property type="nucleotide sequence ID" value="NZ_KE150238.1"/>
</dbReference>
<evidence type="ECO:0000313" key="6">
    <source>
        <dbReference type="Proteomes" id="UP000006034"/>
    </source>
</evidence>
<dbReference type="InterPro" id="IPR018060">
    <property type="entry name" value="HTH_AraC"/>
</dbReference>
<dbReference type="AlphaFoldDB" id="E5Y539"/>
<dbReference type="InterPro" id="IPR018062">
    <property type="entry name" value="HTH_AraC-typ_CS"/>
</dbReference>
<name>E5Y539_BILW3</name>
<dbReference type="OrthoDB" id="5447471at2"/>
<reference evidence="5 6" key="2">
    <citation type="submission" date="2013-04" db="EMBL/GenBank/DDBJ databases">
        <title>The Genome Sequence of Bilophila wadsworthia 3_1_6.</title>
        <authorList>
            <consortium name="The Broad Institute Genomics Platform"/>
            <person name="Earl A."/>
            <person name="Ward D."/>
            <person name="Feldgarden M."/>
            <person name="Gevers D."/>
            <person name="Sibley C."/>
            <person name="Strauss J."/>
            <person name="Allen-Vercoe E."/>
            <person name="Walker B."/>
            <person name="Young S."/>
            <person name="Zeng Q."/>
            <person name="Gargeya S."/>
            <person name="Fitzgerald M."/>
            <person name="Haas B."/>
            <person name="Abouelleil A."/>
            <person name="Allen A.W."/>
            <person name="Alvarado L."/>
            <person name="Arachchi H.M."/>
            <person name="Berlin A.M."/>
            <person name="Chapman S.B."/>
            <person name="Gainer-Dewar J."/>
            <person name="Goldberg J."/>
            <person name="Griggs A."/>
            <person name="Gujja S."/>
            <person name="Hansen M."/>
            <person name="Howarth C."/>
            <person name="Imamovic A."/>
            <person name="Ireland A."/>
            <person name="Larimer J."/>
            <person name="McCowan C."/>
            <person name="Murphy C."/>
            <person name="Pearson M."/>
            <person name="Poon T.W."/>
            <person name="Priest M."/>
            <person name="Roberts A."/>
            <person name="Saif S."/>
            <person name="Shea T."/>
            <person name="Sisk P."/>
            <person name="Sykes S."/>
            <person name="Wortman J."/>
            <person name="Nusbaum C."/>
            <person name="Birren B."/>
        </authorList>
    </citation>
    <scope>NUCLEOTIDE SEQUENCE [LARGE SCALE GENOMIC DNA]</scope>
    <source>
        <strain evidence="5 6">3_1_6</strain>
    </source>
</reference>
<keyword evidence="1" id="KW-0805">Transcription regulation</keyword>
<dbReference type="GO" id="GO:0043565">
    <property type="term" value="F:sequence-specific DNA binding"/>
    <property type="evidence" value="ECO:0007669"/>
    <property type="project" value="InterPro"/>
</dbReference>
<keyword evidence="3" id="KW-0804">Transcription</keyword>
<evidence type="ECO:0000256" key="1">
    <source>
        <dbReference type="ARBA" id="ARBA00023015"/>
    </source>
</evidence>
<dbReference type="eggNOG" id="COG2207">
    <property type="taxonomic scope" value="Bacteria"/>
</dbReference>
<gene>
    <name evidence="5" type="ORF">HMPREF0179_01302</name>
</gene>
<feature type="domain" description="HTH araC/xylS-type" evidence="4">
    <location>
        <begin position="194"/>
        <end position="292"/>
    </location>
</feature>
<reference evidence="5 6" key="1">
    <citation type="submission" date="2010-10" db="EMBL/GenBank/DDBJ databases">
        <authorList>
            <consortium name="The Broad Institute Genome Sequencing Platform"/>
            <person name="Ward D."/>
            <person name="Earl A."/>
            <person name="Feldgarden M."/>
            <person name="Young S.K."/>
            <person name="Gargeya S."/>
            <person name="Zeng Q."/>
            <person name="Alvarado L."/>
            <person name="Berlin A."/>
            <person name="Bochicchio J."/>
            <person name="Chapman S.B."/>
            <person name="Chen Z."/>
            <person name="Freedman E."/>
            <person name="Gellesch M."/>
            <person name="Goldberg J."/>
            <person name="Griggs A."/>
            <person name="Gujja S."/>
            <person name="Heilman E."/>
            <person name="Heiman D."/>
            <person name="Howarth C."/>
            <person name="Mehta T."/>
            <person name="Neiman D."/>
            <person name="Pearson M."/>
            <person name="Roberts A."/>
            <person name="Saif S."/>
            <person name="Shea T."/>
            <person name="Shenoy N."/>
            <person name="Sisk P."/>
            <person name="Stolte C."/>
            <person name="Sykes S."/>
            <person name="White J."/>
            <person name="Yandava C."/>
            <person name="Allen-Vercoe E."/>
            <person name="Sibley C."/>
            <person name="Ambrose C.E."/>
            <person name="Strauss J."/>
            <person name="Daigneault M."/>
            <person name="Haas B."/>
            <person name="Nusbaum C."/>
            <person name="Birren B."/>
        </authorList>
    </citation>
    <scope>NUCLEOTIDE SEQUENCE [LARGE SCALE GENOMIC DNA]</scope>
    <source>
        <strain evidence="5 6">3_1_6</strain>
    </source>
</reference>
<proteinExistence type="predicted"/>
<keyword evidence="6" id="KW-1185">Reference proteome</keyword>
<dbReference type="PROSITE" id="PS00041">
    <property type="entry name" value="HTH_ARAC_FAMILY_1"/>
    <property type="match status" value="1"/>
</dbReference>
<dbReference type="InterPro" id="IPR053142">
    <property type="entry name" value="PchR_regulatory_protein"/>
</dbReference>
<evidence type="ECO:0000256" key="2">
    <source>
        <dbReference type="ARBA" id="ARBA00023125"/>
    </source>
</evidence>
<evidence type="ECO:0000256" key="3">
    <source>
        <dbReference type="ARBA" id="ARBA00023163"/>
    </source>
</evidence>
<keyword evidence="2" id="KW-0238">DNA-binding</keyword>
<dbReference type="PROSITE" id="PS01124">
    <property type="entry name" value="HTH_ARAC_FAMILY_2"/>
    <property type="match status" value="1"/>
</dbReference>
<evidence type="ECO:0000313" key="5">
    <source>
        <dbReference type="EMBL" id="EFV44806.1"/>
    </source>
</evidence>
<dbReference type="PRINTS" id="PR00032">
    <property type="entry name" value="HTHARAC"/>
</dbReference>
<accession>E5Y539</accession>
<evidence type="ECO:0000259" key="4">
    <source>
        <dbReference type="PROSITE" id="PS01124"/>
    </source>
</evidence>
<dbReference type="SUPFAM" id="SSF46689">
    <property type="entry name" value="Homeodomain-like"/>
    <property type="match status" value="1"/>
</dbReference>
<dbReference type="EMBL" id="ADCP02000001">
    <property type="protein sequence ID" value="EFV44806.1"/>
    <property type="molecule type" value="Genomic_DNA"/>
</dbReference>
<dbReference type="STRING" id="563192.HMPREF0179_01302"/>
<sequence>MTPTSIHSTCTCRFFHQGQCSCPDVTLFVIDDDSHAAGPFRLQQDGARMTFFYCLNGQARIDAQAADGEAFSEEIGKGNSLLFCLNGGFSISRAGKRIQAVGLQLRPECLRLFACQLGFVHDGLRKSSSRTLKGDIPLHLRILLEQILNCRDDGLLRDVFLAHKKYELLYQQIELLDRENSHKCVSPAECRAAHRAYAILLQDIGKPPSLPELAAAVGVNRTRLTALFRMLFEDTVFGILRRERLECARRLLNEKGKNITEIAYLCGFSSPSHLTKAFSAQFGISPKQYQIARRHGHPAAPVSCGEQHT</sequence>
<protein>
    <recommendedName>
        <fullName evidence="4">HTH araC/xylS-type domain-containing protein</fullName>
    </recommendedName>
</protein>
<dbReference type="PANTHER" id="PTHR47893:SF1">
    <property type="entry name" value="REGULATORY PROTEIN PCHR"/>
    <property type="match status" value="1"/>
</dbReference>
<dbReference type="PANTHER" id="PTHR47893">
    <property type="entry name" value="REGULATORY PROTEIN PCHR"/>
    <property type="match status" value="1"/>
</dbReference>
<dbReference type="GeneID" id="78086430"/>